<dbReference type="AlphaFoldDB" id="A0A517YT00"/>
<dbReference type="PANTHER" id="PTHR43798:SF31">
    <property type="entry name" value="AB HYDROLASE SUPERFAMILY PROTEIN YCLE"/>
    <property type="match status" value="1"/>
</dbReference>
<evidence type="ECO:0000313" key="3">
    <source>
        <dbReference type="EMBL" id="QDU33282.1"/>
    </source>
</evidence>
<dbReference type="GO" id="GO:0016787">
    <property type="term" value="F:hydrolase activity"/>
    <property type="evidence" value="ECO:0007669"/>
    <property type="project" value="UniProtKB-KW"/>
</dbReference>
<reference evidence="3 4" key="1">
    <citation type="submission" date="2019-02" db="EMBL/GenBank/DDBJ databases">
        <title>Deep-cultivation of Planctomycetes and their phenomic and genomic characterization uncovers novel biology.</title>
        <authorList>
            <person name="Wiegand S."/>
            <person name="Jogler M."/>
            <person name="Boedeker C."/>
            <person name="Pinto D."/>
            <person name="Vollmers J."/>
            <person name="Rivas-Marin E."/>
            <person name="Kohn T."/>
            <person name="Peeters S.H."/>
            <person name="Heuer A."/>
            <person name="Rast P."/>
            <person name="Oberbeckmann S."/>
            <person name="Bunk B."/>
            <person name="Jeske O."/>
            <person name="Meyerdierks A."/>
            <person name="Storesund J.E."/>
            <person name="Kallscheuer N."/>
            <person name="Luecker S."/>
            <person name="Lage O.M."/>
            <person name="Pohl T."/>
            <person name="Merkel B.J."/>
            <person name="Hornburger P."/>
            <person name="Mueller R.-W."/>
            <person name="Bruemmer F."/>
            <person name="Labrenz M."/>
            <person name="Spormann A.M."/>
            <person name="Op den Camp H."/>
            <person name="Overmann J."/>
            <person name="Amann R."/>
            <person name="Jetten M.S.M."/>
            <person name="Mascher T."/>
            <person name="Medema M.H."/>
            <person name="Devos D.P."/>
            <person name="Kaster A.-K."/>
            <person name="Ovreas L."/>
            <person name="Rohde M."/>
            <person name="Galperin M.Y."/>
            <person name="Jogler C."/>
        </authorList>
    </citation>
    <scope>NUCLEOTIDE SEQUENCE [LARGE SCALE GENOMIC DNA]</scope>
    <source>
        <strain evidence="3 4">KS4</strain>
    </source>
</reference>
<evidence type="ECO:0000259" key="2">
    <source>
        <dbReference type="Pfam" id="PF00561"/>
    </source>
</evidence>
<organism evidence="3 4">
    <name type="scientific">Poriferisphaera corsica</name>
    <dbReference type="NCBI Taxonomy" id="2528020"/>
    <lineage>
        <taxon>Bacteria</taxon>
        <taxon>Pseudomonadati</taxon>
        <taxon>Planctomycetota</taxon>
        <taxon>Phycisphaerae</taxon>
        <taxon>Phycisphaerales</taxon>
        <taxon>Phycisphaeraceae</taxon>
        <taxon>Poriferisphaera</taxon>
    </lineage>
</organism>
<dbReference type="InterPro" id="IPR000073">
    <property type="entry name" value="AB_hydrolase_1"/>
</dbReference>
<keyword evidence="3" id="KW-0560">Oxidoreductase</keyword>
<feature type="domain" description="AB hydrolase-1" evidence="2">
    <location>
        <begin position="31"/>
        <end position="141"/>
    </location>
</feature>
<dbReference type="Pfam" id="PF00561">
    <property type="entry name" value="Abhydrolase_1"/>
    <property type="match status" value="1"/>
</dbReference>
<dbReference type="PANTHER" id="PTHR43798">
    <property type="entry name" value="MONOACYLGLYCEROL LIPASE"/>
    <property type="match status" value="1"/>
</dbReference>
<dbReference type="EC" id="1.11.1.10" evidence="3"/>
<gene>
    <name evidence="3" type="primary">cpo</name>
    <name evidence="3" type="ORF">KS4_13280</name>
</gene>
<dbReference type="KEGG" id="pcor:KS4_13280"/>
<evidence type="ECO:0000256" key="1">
    <source>
        <dbReference type="ARBA" id="ARBA00022801"/>
    </source>
</evidence>
<dbReference type="Proteomes" id="UP000317369">
    <property type="component" value="Chromosome"/>
</dbReference>
<accession>A0A517YT00</accession>
<name>A0A517YT00_9BACT</name>
<proteinExistence type="predicted"/>
<dbReference type="Gene3D" id="3.40.50.1820">
    <property type="entry name" value="alpha/beta hydrolase"/>
    <property type="match status" value="1"/>
</dbReference>
<dbReference type="SUPFAM" id="SSF53474">
    <property type="entry name" value="alpha/beta-Hydrolases"/>
    <property type="match status" value="1"/>
</dbReference>
<dbReference type="InterPro" id="IPR050266">
    <property type="entry name" value="AB_hydrolase_sf"/>
</dbReference>
<sequence>MERFRHHSGECVVVDGAKIYYEQTEERDGLPVVFLHGGLGSIEDFLPMIDRMSESFRCIGIDSRGHGKSTLGDGVLNYERLMRDVEAVLSHLCVTACNVVGFSDGGIVGYRLAIDRPGLVKKLVTIGSDWNPPVGKVREIYAGLTAASWGEMFPESVALYERLNPDADFSRLVGEIVSMWLDESDAGYPKARIKSIACRTLFIRGDQDFLVPRSVLGEIDEMLPGAHVFNIPFTGHAAVHEQGEMVGVVIEKFLSE</sequence>
<keyword evidence="4" id="KW-1185">Reference proteome</keyword>
<dbReference type="EMBL" id="CP036425">
    <property type="protein sequence ID" value="QDU33282.1"/>
    <property type="molecule type" value="Genomic_DNA"/>
</dbReference>
<dbReference type="InterPro" id="IPR029058">
    <property type="entry name" value="AB_hydrolase_fold"/>
</dbReference>
<keyword evidence="3" id="KW-0575">Peroxidase</keyword>
<dbReference type="GO" id="GO:0016020">
    <property type="term" value="C:membrane"/>
    <property type="evidence" value="ECO:0007669"/>
    <property type="project" value="TreeGrafter"/>
</dbReference>
<keyword evidence="1" id="KW-0378">Hydrolase</keyword>
<evidence type="ECO:0000313" key="4">
    <source>
        <dbReference type="Proteomes" id="UP000317369"/>
    </source>
</evidence>
<protein>
    <submittedName>
        <fullName evidence="3">Non-heme chloroperoxidase</fullName>
        <ecNumber evidence="3">1.11.1.10</ecNumber>
    </submittedName>
</protein>
<dbReference type="GO" id="GO:0016691">
    <property type="term" value="F:chloride peroxidase activity"/>
    <property type="evidence" value="ECO:0007669"/>
    <property type="project" value="UniProtKB-EC"/>
</dbReference>